<name>A0ABV7MKR1_9HYPH</name>
<evidence type="ECO:0000313" key="1">
    <source>
        <dbReference type="EMBL" id="MFC3322467.1"/>
    </source>
</evidence>
<proteinExistence type="predicted"/>
<gene>
    <name evidence="1" type="ORF">ACFOJ9_11830</name>
</gene>
<dbReference type="InterPro" id="IPR025528">
    <property type="entry name" value="BrnA_antitoxin"/>
</dbReference>
<comment type="caution">
    <text evidence="1">The sequence shown here is derived from an EMBL/GenBank/DDBJ whole genome shotgun (WGS) entry which is preliminary data.</text>
</comment>
<sequence>MRKIVRYEFDPANPPPLTEAQNAEIAALRARPESDVDTSDIPELTEKFWQNAVPNPYFKPIKQQLTLRLDSDLVAWFKRREPDGRGYQSAINKALREYVAKQERKTG</sequence>
<reference evidence="2" key="1">
    <citation type="journal article" date="2019" name="Int. J. Syst. Evol. Microbiol.">
        <title>The Global Catalogue of Microorganisms (GCM) 10K type strain sequencing project: providing services to taxonomists for standard genome sequencing and annotation.</title>
        <authorList>
            <consortium name="The Broad Institute Genomics Platform"/>
            <consortium name="The Broad Institute Genome Sequencing Center for Infectious Disease"/>
            <person name="Wu L."/>
            <person name="Ma J."/>
        </authorList>
    </citation>
    <scope>NUCLEOTIDE SEQUENCE [LARGE SCALE GENOMIC DNA]</scope>
    <source>
        <strain evidence="2">ICMP 19515</strain>
    </source>
</reference>
<dbReference type="EMBL" id="JBHRVD010000001">
    <property type="protein sequence ID" value="MFC3322467.1"/>
    <property type="molecule type" value="Genomic_DNA"/>
</dbReference>
<dbReference type="RefSeq" id="WP_378979040.1">
    <property type="nucleotide sequence ID" value="NZ_JBHRVD010000001.1"/>
</dbReference>
<dbReference type="Proteomes" id="UP001595648">
    <property type="component" value="Unassembled WGS sequence"/>
</dbReference>
<protein>
    <submittedName>
        <fullName evidence="1">BrnA antitoxin family protein</fullName>
    </submittedName>
</protein>
<dbReference type="Pfam" id="PF14384">
    <property type="entry name" value="BrnA_antitoxin"/>
    <property type="match status" value="1"/>
</dbReference>
<organism evidence="1 2">
    <name type="scientific">Mesorhizobium cantuariense</name>
    <dbReference type="NCBI Taxonomy" id="1300275"/>
    <lineage>
        <taxon>Bacteria</taxon>
        <taxon>Pseudomonadati</taxon>
        <taxon>Pseudomonadota</taxon>
        <taxon>Alphaproteobacteria</taxon>
        <taxon>Hyphomicrobiales</taxon>
        <taxon>Phyllobacteriaceae</taxon>
        <taxon>Mesorhizobium</taxon>
    </lineage>
</organism>
<accession>A0ABV7MKR1</accession>
<evidence type="ECO:0000313" key="2">
    <source>
        <dbReference type="Proteomes" id="UP001595648"/>
    </source>
</evidence>
<keyword evidence="2" id="KW-1185">Reference proteome</keyword>